<dbReference type="Gene3D" id="2.60.40.1080">
    <property type="match status" value="1"/>
</dbReference>
<dbReference type="AlphaFoldDB" id="A0A7X2H3N3"/>
<comment type="caution">
    <text evidence="1">The sequence shown here is derived from an EMBL/GenBank/DDBJ whole genome shotgun (WGS) entry which is preliminary data.</text>
</comment>
<dbReference type="EMBL" id="WJXB01000001">
    <property type="protein sequence ID" value="MRN52143.1"/>
    <property type="molecule type" value="Genomic_DNA"/>
</dbReference>
<name>A0A7X2H3N3_9BACL</name>
<evidence type="ECO:0000313" key="1">
    <source>
        <dbReference type="EMBL" id="MRN52143.1"/>
    </source>
</evidence>
<dbReference type="RefSeq" id="WP_154117123.1">
    <property type="nucleotide sequence ID" value="NZ_WJXB01000001.1"/>
</dbReference>
<sequence length="74" mass="8050">MMGTSSAQTPPLEWSSDNGSMWSSVEADTILRYSWLTLLAAVITVTTDDGVYSDTCTVTVSVYNGSDRMGRYLS</sequence>
<organism evidence="1 2">
    <name type="scientific">Paenibacillus monticola</name>
    <dbReference type="NCBI Taxonomy" id="2666075"/>
    <lineage>
        <taxon>Bacteria</taxon>
        <taxon>Bacillati</taxon>
        <taxon>Bacillota</taxon>
        <taxon>Bacilli</taxon>
        <taxon>Bacillales</taxon>
        <taxon>Paenibacillaceae</taxon>
        <taxon>Paenibacillus</taxon>
    </lineage>
</organism>
<keyword evidence="2" id="KW-1185">Reference proteome</keyword>
<proteinExistence type="predicted"/>
<gene>
    <name evidence="1" type="ORF">GJB61_03925</name>
</gene>
<protein>
    <submittedName>
        <fullName evidence="1">Uncharacterized protein</fullName>
    </submittedName>
</protein>
<reference evidence="1 2" key="1">
    <citation type="submission" date="2019-11" db="EMBL/GenBank/DDBJ databases">
        <title>Paenibacillus monticola sp. nov., a novel PGPR strain isolated from mountain sample in China.</title>
        <authorList>
            <person name="Zhao Q."/>
            <person name="Li H.-P."/>
            <person name="Zhang J.-L."/>
        </authorList>
    </citation>
    <scope>NUCLEOTIDE SEQUENCE [LARGE SCALE GENOMIC DNA]</scope>
    <source>
        <strain evidence="1 2">LC-T2</strain>
    </source>
</reference>
<dbReference type="Proteomes" id="UP000463051">
    <property type="component" value="Unassembled WGS sequence"/>
</dbReference>
<accession>A0A7X2H3N3</accession>
<evidence type="ECO:0000313" key="2">
    <source>
        <dbReference type="Proteomes" id="UP000463051"/>
    </source>
</evidence>